<dbReference type="PROSITE" id="PS51194">
    <property type="entry name" value="HELICASE_CTER"/>
    <property type="match status" value="1"/>
</dbReference>
<keyword evidence="4" id="KW-0378">Hydrolase</keyword>
<dbReference type="InterPro" id="IPR027417">
    <property type="entry name" value="P-loop_NTPase"/>
</dbReference>
<dbReference type="Proteomes" id="UP000254082">
    <property type="component" value="Unassembled WGS sequence"/>
</dbReference>
<accession>A0A380JDV9</accession>
<proteinExistence type="predicted"/>
<dbReference type="CDD" id="cd17926">
    <property type="entry name" value="DEXHc_RE"/>
    <property type="match status" value="1"/>
</dbReference>
<keyword evidence="4" id="KW-0067">ATP-binding</keyword>
<dbReference type="GO" id="GO:0016787">
    <property type="term" value="F:hydrolase activity"/>
    <property type="evidence" value="ECO:0007669"/>
    <property type="project" value="InterPro"/>
</dbReference>
<dbReference type="InterPro" id="IPR050742">
    <property type="entry name" value="Helicase_Restrict-Modif_Enz"/>
</dbReference>
<name>A0A380JDV9_STRDO</name>
<dbReference type="AlphaFoldDB" id="A0A380JDV9"/>
<dbReference type="InterPro" id="IPR001650">
    <property type="entry name" value="Helicase_C-like"/>
</dbReference>
<evidence type="ECO:0000313" key="4">
    <source>
        <dbReference type="EMBL" id="SUN35854.1"/>
    </source>
</evidence>
<dbReference type="Pfam" id="PF04851">
    <property type="entry name" value="ResIII"/>
    <property type="match status" value="1"/>
</dbReference>
<dbReference type="SUPFAM" id="SSF52540">
    <property type="entry name" value="P-loop containing nucleoside triphosphate hydrolases"/>
    <property type="match status" value="1"/>
</dbReference>
<feature type="domain" description="Helicase ATP-binding" evidence="2">
    <location>
        <begin position="136"/>
        <end position="301"/>
    </location>
</feature>
<dbReference type="PANTHER" id="PTHR47396">
    <property type="entry name" value="TYPE I RESTRICTION ENZYME ECOKI R PROTEIN"/>
    <property type="match status" value="1"/>
</dbReference>
<dbReference type="GO" id="GO:0004386">
    <property type="term" value="F:helicase activity"/>
    <property type="evidence" value="ECO:0007669"/>
    <property type="project" value="UniProtKB-KW"/>
</dbReference>
<sequence length="634" mass="72676">MAGLKKISREKLSQFLEVSISPDLSCKSTLRANLSNVIDFEKADLSSAETHYLKKLASFANPEFYIKQASRQPTYNVPERLYLYEETDTKLRIPRGLLDEILRDFPKAEINNHCLDRGRIGVTFTGELRFDQDSALEDLLVKDNGLLSAETGFGKTVLGAALIGKRQRRTLILVHNQQLLEQWLDRLSQFLTFEEEVPVRYTPSGRKKKMGHIGQYYGAKKWRSRLVDVAMIQSLSKLDSVSELVNDYDMLLVDECHHTSAKMFEKVVAAFAGPYLYGFTATPERKNGHEPIVFQRIGPILHQAGARQVGFNKQLELKFTGFGKFDLKKSKSSQFTDLMEWIAKDKDRNQLILKDCKLALEEGRKILVLTRRRDHIDNLVHQFQAQGIKKVFALSGQSKKKERQDILEQLNKLDEKEAFILISTGSYIGEGFDLPQLDTLVLAAPLSWKNNLIQYAGRLHRDFPGKDFVKIIDYIDIHVPYLEKMFHKRQVAYRKMNYQLKEGKVAQTLYSVSNYQKALFADLSRANKKIFLQTPKLNKQRLYEFLAQVKGVSLELKLPLKEKSKLEKAGLSGDIQIDAADELVSTNLLIIDSSIVWYGNLDILGNYQKEEGVLLRLESWELAQEFMELIKGRP</sequence>
<dbReference type="EMBL" id="UHFA01000002">
    <property type="protein sequence ID" value="SUN35854.1"/>
    <property type="molecule type" value="Genomic_DNA"/>
</dbReference>
<dbReference type="GO" id="GO:0005829">
    <property type="term" value="C:cytosol"/>
    <property type="evidence" value="ECO:0007669"/>
    <property type="project" value="TreeGrafter"/>
</dbReference>
<evidence type="ECO:0000313" key="5">
    <source>
        <dbReference type="Proteomes" id="UP000254082"/>
    </source>
</evidence>
<evidence type="ECO:0000259" key="3">
    <source>
        <dbReference type="PROSITE" id="PS51194"/>
    </source>
</evidence>
<dbReference type="GO" id="GO:0003677">
    <property type="term" value="F:DNA binding"/>
    <property type="evidence" value="ECO:0007669"/>
    <property type="project" value="InterPro"/>
</dbReference>
<dbReference type="InterPro" id="IPR014001">
    <property type="entry name" value="Helicase_ATP-bd"/>
</dbReference>
<protein>
    <submittedName>
        <fullName evidence="4">Superfamily II DNA/RNA helicase</fullName>
    </submittedName>
</protein>
<dbReference type="PANTHER" id="PTHR47396:SF1">
    <property type="entry name" value="ATP-DEPENDENT HELICASE IRC3-RELATED"/>
    <property type="match status" value="1"/>
</dbReference>
<dbReference type="SMART" id="SM00487">
    <property type="entry name" value="DEXDc"/>
    <property type="match status" value="1"/>
</dbReference>
<evidence type="ECO:0000256" key="1">
    <source>
        <dbReference type="ARBA" id="ARBA00023236"/>
    </source>
</evidence>
<evidence type="ECO:0000259" key="2">
    <source>
        <dbReference type="PROSITE" id="PS51192"/>
    </source>
</evidence>
<gene>
    <name evidence="4" type="ORF">NCTC11391_00893</name>
</gene>
<keyword evidence="1" id="KW-0227">DNA damage</keyword>
<dbReference type="GO" id="GO:0005524">
    <property type="term" value="F:ATP binding"/>
    <property type="evidence" value="ECO:0007669"/>
    <property type="project" value="InterPro"/>
</dbReference>
<feature type="domain" description="Helicase C-terminal" evidence="3">
    <location>
        <begin position="352"/>
        <end position="504"/>
    </location>
</feature>
<dbReference type="InterPro" id="IPR006935">
    <property type="entry name" value="Helicase/UvrB_N"/>
</dbReference>
<organism evidence="4 5">
    <name type="scientific">Streptococcus downei MFe28</name>
    <dbReference type="NCBI Taxonomy" id="764290"/>
    <lineage>
        <taxon>Bacteria</taxon>
        <taxon>Bacillati</taxon>
        <taxon>Bacillota</taxon>
        <taxon>Bacilli</taxon>
        <taxon>Lactobacillales</taxon>
        <taxon>Streptococcaceae</taxon>
        <taxon>Streptococcus</taxon>
    </lineage>
</organism>
<dbReference type="GO" id="GO:0009432">
    <property type="term" value="P:SOS response"/>
    <property type="evidence" value="ECO:0007669"/>
    <property type="project" value="UniProtKB-KW"/>
</dbReference>
<keyword evidence="4" id="KW-0347">Helicase</keyword>
<reference evidence="4 5" key="1">
    <citation type="submission" date="2018-06" db="EMBL/GenBank/DDBJ databases">
        <authorList>
            <consortium name="Pathogen Informatics"/>
            <person name="Doyle S."/>
        </authorList>
    </citation>
    <scope>NUCLEOTIDE SEQUENCE [LARGE SCALE GENOMIC DNA]</scope>
    <source>
        <strain evidence="5">NCTC 11391</strain>
    </source>
</reference>
<keyword evidence="5" id="KW-1185">Reference proteome</keyword>
<dbReference type="PROSITE" id="PS51192">
    <property type="entry name" value="HELICASE_ATP_BIND_1"/>
    <property type="match status" value="1"/>
</dbReference>
<dbReference type="Gene3D" id="3.40.50.300">
    <property type="entry name" value="P-loop containing nucleotide triphosphate hydrolases"/>
    <property type="match status" value="2"/>
</dbReference>
<dbReference type="Pfam" id="PF00271">
    <property type="entry name" value="Helicase_C"/>
    <property type="match status" value="1"/>
</dbReference>
<keyword evidence="4" id="KW-0547">Nucleotide-binding</keyword>
<keyword evidence="1" id="KW-0742">SOS response</keyword>